<evidence type="ECO:0000313" key="10">
    <source>
        <dbReference type="Proteomes" id="UP000656804"/>
    </source>
</evidence>
<dbReference type="PANTHER" id="PTHR20854">
    <property type="entry name" value="INOSITOL MONOPHOSPHATASE"/>
    <property type="match status" value="1"/>
</dbReference>
<evidence type="ECO:0000256" key="5">
    <source>
        <dbReference type="ARBA" id="ARBA00022801"/>
    </source>
</evidence>
<gene>
    <name evidence="9" type="ORF">ISG29_04655</name>
</gene>
<dbReference type="PRINTS" id="PR00377">
    <property type="entry name" value="IMPHPHTASES"/>
</dbReference>
<dbReference type="GO" id="GO:0008934">
    <property type="term" value="F:inositol monophosphate 1-phosphatase activity"/>
    <property type="evidence" value="ECO:0007669"/>
    <property type="project" value="InterPro"/>
</dbReference>
<dbReference type="GO" id="GO:0046872">
    <property type="term" value="F:metal ion binding"/>
    <property type="evidence" value="ECO:0007669"/>
    <property type="project" value="UniProtKB-KW"/>
</dbReference>
<accession>A0A930V0G5</accession>
<dbReference type="InterPro" id="IPR020583">
    <property type="entry name" value="Inositol_monoP_metal-BS"/>
</dbReference>
<dbReference type="CDD" id="cd01639">
    <property type="entry name" value="IMPase"/>
    <property type="match status" value="1"/>
</dbReference>
<evidence type="ECO:0000256" key="8">
    <source>
        <dbReference type="RuleBase" id="RU364068"/>
    </source>
</evidence>
<dbReference type="PANTHER" id="PTHR20854:SF4">
    <property type="entry name" value="INOSITOL-1-MONOPHOSPHATASE-RELATED"/>
    <property type="match status" value="1"/>
</dbReference>
<dbReference type="AlphaFoldDB" id="A0A930V0G5"/>
<dbReference type="GO" id="GO:0006020">
    <property type="term" value="P:inositol metabolic process"/>
    <property type="evidence" value="ECO:0007669"/>
    <property type="project" value="TreeGrafter"/>
</dbReference>
<dbReference type="SUPFAM" id="SSF56655">
    <property type="entry name" value="Carbohydrate phosphatase"/>
    <property type="match status" value="1"/>
</dbReference>
<evidence type="ECO:0000256" key="7">
    <source>
        <dbReference type="PIRSR" id="PIRSR600760-2"/>
    </source>
</evidence>
<feature type="binding site" evidence="7">
    <location>
        <position position="90"/>
    </location>
    <ligand>
        <name>Mg(2+)</name>
        <dbReference type="ChEBI" id="CHEBI:18420"/>
        <label>2</label>
    </ligand>
</feature>
<comment type="catalytic activity">
    <reaction evidence="1 8">
        <text>a myo-inositol phosphate + H2O = myo-inositol + phosphate</text>
        <dbReference type="Rhea" id="RHEA:24056"/>
        <dbReference type="ChEBI" id="CHEBI:15377"/>
        <dbReference type="ChEBI" id="CHEBI:17268"/>
        <dbReference type="ChEBI" id="CHEBI:43474"/>
        <dbReference type="ChEBI" id="CHEBI:84139"/>
        <dbReference type="EC" id="3.1.3.25"/>
    </reaction>
</comment>
<dbReference type="GO" id="GO:0007165">
    <property type="term" value="P:signal transduction"/>
    <property type="evidence" value="ECO:0007669"/>
    <property type="project" value="TreeGrafter"/>
</dbReference>
<feature type="binding site" evidence="7">
    <location>
        <position position="92"/>
    </location>
    <ligand>
        <name>Mg(2+)</name>
        <dbReference type="ChEBI" id="CHEBI:18420"/>
        <label>1</label>
        <note>catalytic</note>
    </ligand>
</feature>
<evidence type="ECO:0000256" key="1">
    <source>
        <dbReference type="ARBA" id="ARBA00001033"/>
    </source>
</evidence>
<keyword evidence="6 7" id="KW-0460">Magnesium</keyword>
<dbReference type="InterPro" id="IPR033942">
    <property type="entry name" value="IMPase"/>
</dbReference>
<evidence type="ECO:0000256" key="3">
    <source>
        <dbReference type="ARBA" id="ARBA00009759"/>
    </source>
</evidence>
<dbReference type="EMBL" id="JADIVZ010000001">
    <property type="protein sequence ID" value="MBF4160969.1"/>
    <property type="molecule type" value="Genomic_DNA"/>
</dbReference>
<keyword evidence="5 8" id="KW-0378">Hydrolase</keyword>
<dbReference type="Pfam" id="PF00459">
    <property type="entry name" value="Inositol_P"/>
    <property type="match status" value="1"/>
</dbReference>
<name>A0A930V0G5_9ACTN</name>
<dbReference type="GO" id="GO:0046854">
    <property type="term" value="P:phosphatidylinositol phosphate biosynthetic process"/>
    <property type="evidence" value="ECO:0007669"/>
    <property type="project" value="InterPro"/>
</dbReference>
<feature type="binding site" evidence="7">
    <location>
        <position position="74"/>
    </location>
    <ligand>
        <name>Mg(2+)</name>
        <dbReference type="ChEBI" id="CHEBI:18420"/>
        <label>1</label>
        <note>catalytic</note>
    </ligand>
</feature>
<evidence type="ECO:0000256" key="4">
    <source>
        <dbReference type="ARBA" id="ARBA00022723"/>
    </source>
</evidence>
<dbReference type="Gene3D" id="3.40.190.80">
    <property type="match status" value="1"/>
</dbReference>
<keyword evidence="4 7" id="KW-0479">Metal-binding</keyword>
<dbReference type="InterPro" id="IPR020550">
    <property type="entry name" value="Inositol_monophosphatase_CS"/>
</dbReference>
<dbReference type="Proteomes" id="UP000656804">
    <property type="component" value="Unassembled WGS sequence"/>
</dbReference>
<dbReference type="Gene3D" id="3.30.540.10">
    <property type="entry name" value="Fructose-1,6-Bisphosphatase, subunit A, domain 1"/>
    <property type="match status" value="1"/>
</dbReference>
<feature type="binding site" evidence="7">
    <location>
        <position position="93"/>
    </location>
    <ligand>
        <name>Mg(2+)</name>
        <dbReference type="ChEBI" id="CHEBI:18420"/>
        <label>2</label>
    </ligand>
</feature>
<dbReference type="EC" id="3.1.3.25" evidence="8"/>
<comment type="cofactor">
    <cofactor evidence="2 7 8">
        <name>Mg(2+)</name>
        <dbReference type="ChEBI" id="CHEBI:18420"/>
    </cofactor>
</comment>
<evidence type="ECO:0000313" key="9">
    <source>
        <dbReference type="EMBL" id="MBF4160969.1"/>
    </source>
</evidence>
<dbReference type="PROSITE" id="PS00629">
    <property type="entry name" value="IMP_1"/>
    <property type="match status" value="1"/>
</dbReference>
<organism evidence="9 10">
    <name type="scientific">Nocardioides acrostichi</name>
    <dbReference type="NCBI Taxonomy" id="2784339"/>
    <lineage>
        <taxon>Bacteria</taxon>
        <taxon>Bacillati</taxon>
        <taxon>Actinomycetota</taxon>
        <taxon>Actinomycetes</taxon>
        <taxon>Propionibacteriales</taxon>
        <taxon>Nocardioidaceae</taxon>
        <taxon>Nocardioides</taxon>
    </lineage>
</organism>
<dbReference type="InterPro" id="IPR000760">
    <property type="entry name" value="Inositol_monophosphatase-like"/>
</dbReference>
<comment type="caution">
    <text evidence="9">The sequence shown here is derived from an EMBL/GenBank/DDBJ whole genome shotgun (WGS) entry which is preliminary data.</text>
</comment>
<feature type="binding site" evidence="7">
    <location>
        <position position="231"/>
    </location>
    <ligand>
        <name>Mg(2+)</name>
        <dbReference type="ChEBI" id="CHEBI:18420"/>
        <label>1</label>
        <note>catalytic</note>
    </ligand>
</feature>
<sequence>MTGPAPDPQNLLDLALEVAREAGALVRSRREGVVAVAATKSSATDVVTEADRASERLIRERLRAARPDDALLGEEGDDEPGTSGVRWVVDPIDGTVNFLYGLPQYAVSIAAQTRASAPTSGDEGWTTIAGVVLDVAHDVAWAGLRGPGGPVSTRDGVRLRVAEEPRPLGQLLVGTGFSYDSDVRARQGAAVAALLPRVRDIRRLGSCALDVCLVAAGALDGYVEEGVNLWDHAAATLVAEGAGARWRLRRGASGRDLLVCAPAHTIDALQTAAENAGFTG</sequence>
<evidence type="ECO:0000256" key="6">
    <source>
        <dbReference type="ARBA" id="ARBA00022842"/>
    </source>
</evidence>
<reference evidence="9" key="1">
    <citation type="submission" date="2020-11" db="EMBL/GenBank/DDBJ databases">
        <title>Nocardioides sp. CBS4Y-1, whole genome shotgun sequence.</title>
        <authorList>
            <person name="Tuo L."/>
        </authorList>
    </citation>
    <scope>NUCLEOTIDE SEQUENCE</scope>
    <source>
        <strain evidence="9">CBS4Y-1</strain>
    </source>
</reference>
<comment type="similarity">
    <text evidence="3 8">Belongs to the inositol monophosphatase superfamily.</text>
</comment>
<protein>
    <recommendedName>
        <fullName evidence="8">Inositol-1-monophosphatase</fullName>
        <ecNumber evidence="8">3.1.3.25</ecNumber>
    </recommendedName>
</protein>
<dbReference type="RefSeq" id="WP_194502132.1">
    <property type="nucleotide sequence ID" value="NZ_JADIVZ010000001.1"/>
</dbReference>
<dbReference type="PROSITE" id="PS00630">
    <property type="entry name" value="IMP_2"/>
    <property type="match status" value="1"/>
</dbReference>
<keyword evidence="10" id="KW-1185">Reference proteome</keyword>
<proteinExistence type="inferred from homology"/>
<evidence type="ECO:0000256" key="2">
    <source>
        <dbReference type="ARBA" id="ARBA00001946"/>
    </source>
</evidence>